<comment type="caution">
    <text evidence="1">The sequence shown here is derived from an EMBL/GenBank/DDBJ whole genome shotgun (WGS) entry which is preliminary data.</text>
</comment>
<organism evidence="1 2">
    <name type="scientific">Plebeiibacterium marinum</name>
    <dbReference type="NCBI Taxonomy" id="2992111"/>
    <lineage>
        <taxon>Bacteria</taxon>
        <taxon>Pseudomonadati</taxon>
        <taxon>Bacteroidota</taxon>
        <taxon>Bacteroidia</taxon>
        <taxon>Marinilabiliales</taxon>
        <taxon>Marinilabiliaceae</taxon>
        <taxon>Plebeiibacterium</taxon>
    </lineage>
</organism>
<dbReference type="EMBL" id="JAPDPI010000035">
    <property type="protein sequence ID" value="MCW3806999.1"/>
    <property type="molecule type" value="Genomic_DNA"/>
</dbReference>
<dbReference type="AlphaFoldDB" id="A0AAE3MG87"/>
<keyword evidence="2" id="KW-1185">Reference proteome</keyword>
<name>A0AAE3MG87_9BACT</name>
<reference evidence="1" key="1">
    <citation type="submission" date="2022-10" db="EMBL/GenBank/DDBJ databases">
        <authorList>
            <person name="Yu W.X."/>
        </authorList>
    </citation>
    <scope>NUCLEOTIDE SEQUENCE</scope>
    <source>
        <strain evidence="1">D04</strain>
    </source>
</reference>
<accession>A0AAE3MG87</accession>
<dbReference type="Pfam" id="PF14125">
    <property type="entry name" value="DUF4292"/>
    <property type="match status" value="1"/>
</dbReference>
<gene>
    <name evidence="1" type="ORF">OM074_15285</name>
</gene>
<proteinExistence type="predicted"/>
<sequence length="248" mass="29231">MSNITDVKLRKELKDNELSYNKVYLKKVNFNYNDGKQKRSFKGSFVVQKDSQIVVSIYALMGIELVRAKLTKDEVIIIDKHNKKVFKTDYLYFKRNFGIELSFNVIQSLITNSLFLYPDEEDYYDGLKKYKHHIDTDYYSFKSIKDKRVNRLSKRSRNDLIIHEINIYPESFKIFNVFIKDWGTNQKLVITYDNFKDFSSIFFPEDISISASQGTSTVDVSLKVNYIEIDKGGSLHFKIPSSYEFKEL</sequence>
<protein>
    <submittedName>
        <fullName evidence="1">DUF4292 domain-containing protein</fullName>
    </submittedName>
</protein>
<dbReference type="InterPro" id="IPR025634">
    <property type="entry name" value="DUF4292"/>
</dbReference>
<dbReference type="RefSeq" id="WP_301200980.1">
    <property type="nucleotide sequence ID" value="NZ_JAPDPI010000035.1"/>
</dbReference>
<dbReference type="Proteomes" id="UP001207408">
    <property type="component" value="Unassembled WGS sequence"/>
</dbReference>
<evidence type="ECO:0000313" key="2">
    <source>
        <dbReference type="Proteomes" id="UP001207408"/>
    </source>
</evidence>
<evidence type="ECO:0000313" key="1">
    <source>
        <dbReference type="EMBL" id="MCW3806999.1"/>
    </source>
</evidence>